<protein>
    <recommendedName>
        <fullName evidence="4">cystathionine beta-synthase</fullName>
        <ecNumber evidence="4">4.2.1.22</ecNumber>
    </recommendedName>
</protein>
<evidence type="ECO:0000256" key="2">
    <source>
        <dbReference type="ARBA" id="ARBA00005003"/>
    </source>
</evidence>
<evidence type="ECO:0000256" key="7">
    <source>
        <dbReference type="PROSITE-ProRule" id="PRU00703"/>
    </source>
</evidence>
<dbReference type="SUPFAM" id="SSF54631">
    <property type="entry name" value="CBS-domain pair"/>
    <property type="match status" value="1"/>
</dbReference>
<evidence type="ECO:0000313" key="9">
    <source>
        <dbReference type="EMBL" id="OMJ76539.1"/>
    </source>
</evidence>
<comment type="catalytic activity">
    <reaction evidence="6">
        <text>L-homocysteine + L-serine = L,L-cystathionine + H2O</text>
        <dbReference type="Rhea" id="RHEA:10112"/>
        <dbReference type="ChEBI" id="CHEBI:15377"/>
        <dbReference type="ChEBI" id="CHEBI:33384"/>
        <dbReference type="ChEBI" id="CHEBI:58161"/>
        <dbReference type="ChEBI" id="CHEBI:58199"/>
        <dbReference type="EC" id="4.2.1.22"/>
    </reaction>
</comment>
<keyword evidence="7" id="KW-0129">CBS domain</keyword>
<sequence>MAKRNYDRRYSQTRCKWSLGTTELNPHSKQMPRSIPKICNNVLDAIGNTPIIRINNITRQEGILCELLVKCEFFNPGGSIKDRIAKRMFDDLEAEGKIKPGMTIVEPTSGNTGIGLALNASVKGYGLKVCMPVKMSKEKSDILKALGAEIIRTPDEDIFLDERLYFKVAEDSVRDDPNCYMPGQYLNPSNPLAHYDITAEEIYDQLDGNLDYLVVVTGTGGHLTGLSRKLKEKIPGITIIGVDPLGSIVHDPENIEIGEYLAEGIGGVIVPRTTYDDLVDRWYISDDQKTFDYSRKLIRYEGLLVGGSSGAVFWAAVQVAKGLDPSKRVLAIMPDGVRNYLSKFVSDRWMIQNDLMNINESKMIKIQGKTVRDLNIKRSLTSTPKSTVREIIEIMISNNVTDIPIIENKKIIGVASSNEINQMIVEGNISLDESVRSSLNFVLKFIKMNTSLAFVSVWLQDNKYAVIHDDDFIGLVYPINISKLLLGNSL</sequence>
<dbReference type="InterPro" id="IPR000644">
    <property type="entry name" value="CBS_dom"/>
</dbReference>
<evidence type="ECO:0000313" key="10">
    <source>
        <dbReference type="Proteomes" id="UP000187209"/>
    </source>
</evidence>
<proteinExistence type="inferred from homology"/>
<dbReference type="InterPro" id="IPR036052">
    <property type="entry name" value="TrpB-like_PALP_sf"/>
</dbReference>
<dbReference type="PANTHER" id="PTHR10314">
    <property type="entry name" value="CYSTATHIONINE BETA-SYNTHASE"/>
    <property type="match status" value="1"/>
</dbReference>
<dbReference type="OrthoDB" id="10259545at2759"/>
<dbReference type="EMBL" id="MPUH01000626">
    <property type="protein sequence ID" value="OMJ76539.1"/>
    <property type="molecule type" value="Genomic_DNA"/>
</dbReference>
<dbReference type="CDD" id="cd01561">
    <property type="entry name" value="CBS_like"/>
    <property type="match status" value="1"/>
</dbReference>
<accession>A0A1R2BIH2</accession>
<dbReference type="GO" id="GO:0004122">
    <property type="term" value="F:cystathionine beta-synthase activity"/>
    <property type="evidence" value="ECO:0007669"/>
    <property type="project" value="UniProtKB-EC"/>
</dbReference>
<dbReference type="Proteomes" id="UP000187209">
    <property type="component" value="Unassembled WGS sequence"/>
</dbReference>
<comment type="pathway">
    <text evidence="2">Amino-acid biosynthesis; L-cysteine biosynthesis; L-cysteine from L-homocysteine and L-serine: step 1/2.</text>
</comment>
<evidence type="ECO:0000256" key="5">
    <source>
        <dbReference type="ARBA" id="ARBA00022898"/>
    </source>
</evidence>
<keyword evidence="10" id="KW-1185">Reference proteome</keyword>
<comment type="similarity">
    <text evidence="3">Belongs to the cysteine synthase/cystathionine beta-synthase family.</text>
</comment>
<dbReference type="PROSITE" id="PS51371">
    <property type="entry name" value="CBS"/>
    <property type="match status" value="1"/>
</dbReference>
<dbReference type="SUPFAM" id="SSF53686">
    <property type="entry name" value="Tryptophan synthase beta subunit-like PLP-dependent enzymes"/>
    <property type="match status" value="1"/>
</dbReference>
<dbReference type="Gene3D" id="3.40.50.1100">
    <property type="match status" value="2"/>
</dbReference>
<name>A0A1R2BIH2_9CILI</name>
<dbReference type="Pfam" id="PF00571">
    <property type="entry name" value="CBS"/>
    <property type="match status" value="1"/>
</dbReference>
<dbReference type="AlphaFoldDB" id="A0A1R2BIH2"/>
<comment type="cofactor">
    <cofactor evidence="1">
        <name>pyridoxal 5'-phosphate</name>
        <dbReference type="ChEBI" id="CHEBI:597326"/>
    </cofactor>
</comment>
<evidence type="ECO:0000259" key="8">
    <source>
        <dbReference type="PROSITE" id="PS51371"/>
    </source>
</evidence>
<evidence type="ECO:0000256" key="6">
    <source>
        <dbReference type="ARBA" id="ARBA00047490"/>
    </source>
</evidence>
<dbReference type="GO" id="GO:0006535">
    <property type="term" value="P:cysteine biosynthetic process from serine"/>
    <property type="evidence" value="ECO:0007669"/>
    <property type="project" value="InterPro"/>
</dbReference>
<organism evidence="9 10">
    <name type="scientific">Stentor coeruleus</name>
    <dbReference type="NCBI Taxonomy" id="5963"/>
    <lineage>
        <taxon>Eukaryota</taxon>
        <taxon>Sar</taxon>
        <taxon>Alveolata</taxon>
        <taxon>Ciliophora</taxon>
        <taxon>Postciliodesmatophora</taxon>
        <taxon>Heterotrichea</taxon>
        <taxon>Heterotrichida</taxon>
        <taxon>Stentoridae</taxon>
        <taxon>Stentor</taxon>
    </lineage>
</organism>
<dbReference type="InterPro" id="IPR050214">
    <property type="entry name" value="Cys_Synth/Cystath_Beta-Synth"/>
</dbReference>
<dbReference type="InterPro" id="IPR001926">
    <property type="entry name" value="TrpB-like_PALP"/>
</dbReference>
<comment type="caution">
    <text evidence="9">The sequence shown here is derived from an EMBL/GenBank/DDBJ whole genome shotgun (WGS) entry which is preliminary data.</text>
</comment>
<gene>
    <name evidence="9" type="ORF">SteCoe_24077</name>
</gene>
<evidence type="ECO:0000256" key="3">
    <source>
        <dbReference type="ARBA" id="ARBA00007103"/>
    </source>
</evidence>
<dbReference type="InterPro" id="IPR046342">
    <property type="entry name" value="CBS_dom_sf"/>
</dbReference>
<evidence type="ECO:0000256" key="1">
    <source>
        <dbReference type="ARBA" id="ARBA00001933"/>
    </source>
</evidence>
<dbReference type="InterPro" id="IPR001216">
    <property type="entry name" value="P-phosphate_BS"/>
</dbReference>
<dbReference type="Pfam" id="PF00291">
    <property type="entry name" value="PALP"/>
    <property type="match status" value="1"/>
</dbReference>
<dbReference type="PROSITE" id="PS00901">
    <property type="entry name" value="CYS_SYNTHASE"/>
    <property type="match status" value="1"/>
</dbReference>
<dbReference type="FunFam" id="3.40.50.1100:FF:000118">
    <property type="entry name" value="Related to CYS4-cystathionine beta-synthase"/>
    <property type="match status" value="1"/>
</dbReference>
<reference evidence="9 10" key="1">
    <citation type="submission" date="2016-11" db="EMBL/GenBank/DDBJ databases">
        <title>The macronuclear genome of Stentor coeruleus: a giant cell with tiny introns.</title>
        <authorList>
            <person name="Slabodnick M."/>
            <person name="Ruby J.G."/>
            <person name="Reiff S.B."/>
            <person name="Swart E.C."/>
            <person name="Gosai S."/>
            <person name="Prabakaran S."/>
            <person name="Witkowska E."/>
            <person name="Larue G.E."/>
            <person name="Fisher S."/>
            <person name="Freeman R.M."/>
            <person name="Gunawardena J."/>
            <person name="Chu W."/>
            <person name="Stover N.A."/>
            <person name="Gregory B.D."/>
            <person name="Nowacki M."/>
            <person name="Derisi J."/>
            <person name="Roy S.W."/>
            <person name="Marshall W.F."/>
            <person name="Sood P."/>
        </authorList>
    </citation>
    <scope>NUCLEOTIDE SEQUENCE [LARGE SCALE GENOMIC DNA]</scope>
    <source>
        <strain evidence="9">WM001</strain>
    </source>
</reference>
<keyword evidence="5" id="KW-0663">Pyridoxal phosphate</keyword>
<evidence type="ECO:0000256" key="4">
    <source>
        <dbReference type="ARBA" id="ARBA00012041"/>
    </source>
</evidence>
<feature type="domain" description="CBS" evidence="8">
    <location>
        <begin position="375"/>
        <end position="433"/>
    </location>
</feature>
<dbReference type="Gene3D" id="3.10.580.10">
    <property type="entry name" value="CBS-domain"/>
    <property type="match status" value="1"/>
</dbReference>
<dbReference type="FunFam" id="3.40.50.1100:FF:000003">
    <property type="entry name" value="Cystathionine beta-synthase"/>
    <property type="match status" value="1"/>
</dbReference>
<dbReference type="EC" id="4.2.1.22" evidence="4"/>